<reference evidence="3 4" key="1">
    <citation type="submission" date="2020-04" db="EMBL/GenBank/DDBJ databases">
        <title>Plant Genome Project.</title>
        <authorList>
            <person name="Zhang R.-G."/>
        </authorList>
    </citation>
    <scope>NUCLEOTIDE SEQUENCE [LARGE SCALE GENOMIC DNA]</scope>
    <source>
        <strain evidence="3">YNK0</strain>
        <tissue evidence="3">Leaf</tissue>
    </source>
</reference>
<evidence type="ECO:0000256" key="1">
    <source>
        <dbReference type="ARBA" id="ARBA00010016"/>
    </source>
</evidence>
<comment type="caution">
    <text evidence="3">The sequence shown here is derived from an EMBL/GenBank/DDBJ whole genome shotgun (WGS) entry which is preliminary data.</text>
</comment>
<feature type="compositionally biased region" description="Basic and acidic residues" evidence="2">
    <location>
        <begin position="168"/>
        <end position="183"/>
    </location>
</feature>
<feature type="region of interest" description="Disordered" evidence="2">
    <location>
        <begin position="323"/>
        <end position="372"/>
    </location>
</feature>
<proteinExistence type="inferred from homology"/>
<name>A0A835DN26_TETSI</name>
<dbReference type="AlphaFoldDB" id="A0A835DN26"/>
<protein>
    <submittedName>
        <fullName evidence="3">Uncharacterized protein</fullName>
    </submittedName>
</protein>
<evidence type="ECO:0000313" key="4">
    <source>
        <dbReference type="Proteomes" id="UP000655225"/>
    </source>
</evidence>
<keyword evidence="4" id="KW-1185">Reference proteome</keyword>
<dbReference type="OrthoDB" id="1924320at2759"/>
<gene>
    <name evidence="3" type="ORF">HHK36_008302</name>
</gene>
<dbReference type="Proteomes" id="UP000655225">
    <property type="component" value="Unassembled WGS sequence"/>
</dbReference>
<dbReference type="GO" id="GO:0005737">
    <property type="term" value="C:cytoplasm"/>
    <property type="evidence" value="ECO:0007669"/>
    <property type="project" value="TreeGrafter"/>
</dbReference>
<organism evidence="3 4">
    <name type="scientific">Tetracentron sinense</name>
    <name type="common">Spur-leaf</name>
    <dbReference type="NCBI Taxonomy" id="13715"/>
    <lineage>
        <taxon>Eukaryota</taxon>
        <taxon>Viridiplantae</taxon>
        <taxon>Streptophyta</taxon>
        <taxon>Embryophyta</taxon>
        <taxon>Tracheophyta</taxon>
        <taxon>Spermatophyta</taxon>
        <taxon>Magnoliopsida</taxon>
        <taxon>Trochodendrales</taxon>
        <taxon>Trochodendraceae</taxon>
        <taxon>Tetracentron</taxon>
    </lineage>
</organism>
<feature type="region of interest" description="Disordered" evidence="2">
    <location>
        <begin position="147"/>
        <end position="187"/>
    </location>
</feature>
<comment type="similarity">
    <text evidence="1">Belongs to the QWRF family.</text>
</comment>
<dbReference type="GO" id="GO:0005880">
    <property type="term" value="C:nuclear microtubule"/>
    <property type="evidence" value="ECO:0007669"/>
    <property type="project" value="TreeGrafter"/>
</dbReference>
<sequence length="446" mass="48131">MMLAAISATASNTKTSSHEGSHHQNSTRSERDNGVTPRRPKSIEITSRYMSPSPSSSSSSRRYPSPVVSRTASSTAAATPLPAPAVIKRSQSVDRRRPVTSRPTTPLPHSRFGNAAQVSVASKVLFTSTRSLSVSFQGESFSLPVSKTKAASSPNLSNPRKATTPLRGKIDHTENSKPIDQHRWPGRTRQVNPLTRSFDFSGEKKFVGSGKVVRSLQQSMIDEGRRASFDGRLRPDSGNVDLVKAVHLVLDANSANGSTSGVQECGGVARGHGISVPVRFWQETNSGLRRLQDPGSPLSKTTELRNIASPRLISSKKLLSDSSLSSPRAVSSGRALSSSPIQGPIRHASPSKLLTSSTSSPSRGISSPSRVRNPVAGSLSYNSINMPSILSFAADIRRGNMGENRIFHAHLLRLLYNRFLQWRFVNARADAVLLVQRLTAEGMVNV</sequence>
<dbReference type="GO" id="GO:0008017">
    <property type="term" value="F:microtubule binding"/>
    <property type="evidence" value="ECO:0007669"/>
    <property type="project" value="TreeGrafter"/>
</dbReference>
<feature type="compositionally biased region" description="Polar residues" evidence="2">
    <location>
        <begin position="147"/>
        <end position="161"/>
    </location>
</feature>
<dbReference type="PANTHER" id="PTHR31807:SF2">
    <property type="entry name" value="PROTEIN SNOWY COTYLEDON 3"/>
    <property type="match status" value="1"/>
</dbReference>
<dbReference type="Pfam" id="PF04484">
    <property type="entry name" value="QWRF"/>
    <property type="match status" value="1"/>
</dbReference>
<dbReference type="GO" id="GO:0051225">
    <property type="term" value="P:spindle assembly"/>
    <property type="evidence" value="ECO:0007669"/>
    <property type="project" value="TreeGrafter"/>
</dbReference>
<feature type="compositionally biased region" description="Low complexity" evidence="2">
    <location>
        <begin position="47"/>
        <end position="86"/>
    </location>
</feature>
<evidence type="ECO:0000256" key="2">
    <source>
        <dbReference type="SAM" id="MobiDB-lite"/>
    </source>
</evidence>
<dbReference type="PANTHER" id="PTHR31807">
    <property type="entry name" value="AUGMIN FAMILY MEMBER"/>
    <property type="match status" value="1"/>
</dbReference>
<accession>A0A835DN26</accession>
<dbReference type="OMA" id="QLYRNNW"/>
<evidence type="ECO:0000313" key="3">
    <source>
        <dbReference type="EMBL" id="KAF8406217.1"/>
    </source>
</evidence>
<feature type="region of interest" description="Disordered" evidence="2">
    <location>
        <begin position="1"/>
        <end position="111"/>
    </location>
</feature>
<dbReference type="InterPro" id="IPR007573">
    <property type="entry name" value="QWRF"/>
</dbReference>
<feature type="compositionally biased region" description="Low complexity" evidence="2">
    <location>
        <begin position="350"/>
        <end position="370"/>
    </location>
</feature>
<feature type="compositionally biased region" description="Low complexity" evidence="2">
    <location>
        <begin position="323"/>
        <end position="332"/>
    </location>
</feature>
<feature type="compositionally biased region" description="Basic and acidic residues" evidence="2">
    <location>
        <begin position="16"/>
        <end position="33"/>
    </location>
</feature>
<dbReference type="EMBL" id="JABCRI010000005">
    <property type="protein sequence ID" value="KAF8406217.1"/>
    <property type="molecule type" value="Genomic_DNA"/>
</dbReference>